<keyword evidence="4" id="KW-0282">Flagellum</keyword>
<feature type="coiled-coil region" evidence="1">
    <location>
        <begin position="57"/>
        <end position="84"/>
    </location>
</feature>
<dbReference type="EMBL" id="CP126446">
    <property type="protein sequence ID" value="WIF99962.1"/>
    <property type="molecule type" value="Genomic_DNA"/>
</dbReference>
<evidence type="ECO:0000256" key="2">
    <source>
        <dbReference type="SAM" id="MobiDB-lite"/>
    </source>
</evidence>
<dbReference type="Proteomes" id="UP001236652">
    <property type="component" value="Chromosome"/>
</dbReference>
<dbReference type="Gene3D" id="3.30.750.140">
    <property type="match status" value="1"/>
</dbReference>
<name>A0ABY8V205_9BACI</name>
<evidence type="ECO:0000256" key="1">
    <source>
        <dbReference type="SAM" id="Coils"/>
    </source>
</evidence>
<keyword evidence="1" id="KW-0175">Coiled coil</keyword>
<dbReference type="InterPro" id="IPR021136">
    <property type="entry name" value="Flagellar_hook_control-like_C"/>
</dbReference>
<dbReference type="RefSeq" id="WP_231416347.1">
    <property type="nucleotide sequence ID" value="NZ_CP126446.1"/>
</dbReference>
<reference evidence="4 5" key="1">
    <citation type="submission" date="2023-05" db="EMBL/GenBank/DDBJ databases">
        <title>Comparative genomics reveals the evidence of polycyclic aromatic hydrocarbons degradation in moderately halophilic genus Pontibacillus.</title>
        <authorList>
            <person name="Yang H."/>
            <person name="Qian Z."/>
        </authorList>
    </citation>
    <scope>NUCLEOTIDE SEQUENCE [LARGE SCALE GENOMIC DNA]</scope>
    <source>
        <strain evidence="5">HN14</strain>
    </source>
</reference>
<feature type="region of interest" description="Disordered" evidence="2">
    <location>
        <begin position="488"/>
        <end position="530"/>
    </location>
</feature>
<evidence type="ECO:0000259" key="3">
    <source>
        <dbReference type="Pfam" id="PF02120"/>
    </source>
</evidence>
<organism evidence="4 5">
    <name type="scientific">Pontibacillus chungwhensis</name>
    <dbReference type="NCBI Taxonomy" id="265426"/>
    <lineage>
        <taxon>Bacteria</taxon>
        <taxon>Bacillati</taxon>
        <taxon>Bacillota</taxon>
        <taxon>Bacilli</taxon>
        <taxon>Bacillales</taxon>
        <taxon>Bacillaceae</taxon>
        <taxon>Pontibacillus</taxon>
    </lineage>
</organism>
<gene>
    <name evidence="4" type="ORF">QNI29_09980</name>
</gene>
<accession>A0ABY8V205</accession>
<feature type="compositionally biased region" description="Basic and acidic residues" evidence="2">
    <location>
        <begin position="518"/>
        <end position="530"/>
    </location>
</feature>
<dbReference type="Pfam" id="PF02120">
    <property type="entry name" value="Flg_hook"/>
    <property type="match status" value="1"/>
</dbReference>
<dbReference type="InterPro" id="IPR038610">
    <property type="entry name" value="FliK-like_C_sf"/>
</dbReference>
<dbReference type="CDD" id="cd17470">
    <property type="entry name" value="T3SS_Flik_C"/>
    <property type="match status" value="1"/>
</dbReference>
<evidence type="ECO:0000313" key="5">
    <source>
        <dbReference type="Proteomes" id="UP001236652"/>
    </source>
</evidence>
<sequence length="530" mass="59540">MNGNVALLQQLGVKVNSKPTKNSPPPSSAFTNKLEAVLANVTKEGDGKPLYKNIREILDKETKLSSLDKELKSLLNDLQTILQSSNNDEVAFEDIIKGVKGSANWEVLSKKAKSNIKTLAASDDISIILNSLKEMLQPKSGFNEDPAESLESSIEQLVALDGWLANSNGNNVENVQLREMQKKIENITTDLITILQEFNTSKENSLISAFSLEGQLNPVFNSVDESKVNSESLRIIASNLKNTLQKLNQLRESHISDNTLKASAIYKELHSIAEQLLKMDKSGQTSFSEIKPSLEQLKNSKAVMGFEHALENLRKRSDLSVKNQYTHNASVTTKEFGKWIQNAWNRMGDKNDSIADASLKPTSFTSANDSMVMSKQEQMVIKLSPNTQSDQTMQKQLIEEFQKVMSRSRFSMNKAGSQLSIKLNPGSLGDMMVKMTQQNGEMMVKIMVTTQAAKDMLEGNMNQLRHMFSPNQVQVEKQDVTIQADQSFTFDKEQDHKEDERPQQEQEQNVTENEEEESIRFHDVLMNEKV</sequence>
<proteinExistence type="predicted"/>
<feature type="compositionally biased region" description="Basic and acidic residues" evidence="2">
    <location>
        <begin position="490"/>
        <end position="504"/>
    </location>
</feature>
<evidence type="ECO:0000313" key="4">
    <source>
        <dbReference type="EMBL" id="WIF99962.1"/>
    </source>
</evidence>
<protein>
    <submittedName>
        <fullName evidence="4">Flagellar hook-length control protein FliK</fullName>
    </submittedName>
</protein>
<feature type="domain" description="Flagellar hook-length control protein-like C-terminal" evidence="3">
    <location>
        <begin position="413"/>
        <end position="486"/>
    </location>
</feature>
<keyword evidence="4" id="KW-0966">Cell projection</keyword>
<keyword evidence="4" id="KW-0969">Cilium</keyword>
<keyword evidence="5" id="KW-1185">Reference proteome</keyword>